<organism evidence="4 5">
    <name type="scientific">Streptomyces spirodelae</name>
    <dbReference type="NCBI Taxonomy" id="2812904"/>
    <lineage>
        <taxon>Bacteria</taxon>
        <taxon>Bacillati</taxon>
        <taxon>Actinomycetota</taxon>
        <taxon>Actinomycetes</taxon>
        <taxon>Kitasatosporales</taxon>
        <taxon>Streptomycetaceae</taxon>
        <taxon>Streptomyces</taxon>
    </lineage>
</organism>
<dbReference type="EMBL" id="JAFFZN010000003">
    <property type="protein sequence ID" value="MBO8184687.1"/>
    <property type="molecule type" value="Genomic_DNA"/>
</dbReference>
<evidence type="ECO:0000256" key="2">
    <source>
        <dbReference type="SAM" id="Phobius"/>
    </source>
</evidence>
<reference evidence="4 5" key="1">
    <citation type="submission" date="2021-02" db="EMBL/GenBank/DDBJ databases">
        <title>Streptomyces spirodelae sp. nov., isolated from duckweed.</title>
        <authorList>
            <person name="Saimee Y."/>
            <person name="Duangmal K."/>
        </authorList>
    </citation>
    <scope>NUCLEOTIDE SEQUENCE [LARGE SCALE GENOMIC DNA]</scope>
    <source>
        <strain evidence="4 5">DW4-2</strain>
    </source>
</reference>
<keyword evidence="2" id="KW-1133">Transmembrane helix</keyword>
<proteinExistence type="predicted"/>
<feature type="compositionally biased region" description="Basic and acidic residues" evidence="1">
    <location>
        <begin position="419"/>
        <end position="428"/>
    </location>
</feature>
<evidence type="ECO:0000313" key="5">
    <source>
        <dbReference type="Proteomes" id="UP001518976"/>
    </source>
</evidence>
<dbReference type="Proteomes" id="UP001518976">
    <property type="component" value="Unassembled WGS sequence"/>
</dbReference>
<dbReference type="Pfam" id="PF14258">
    <property type="entry name" value="DUF4350"/>
    <property type="match status" value="1"/>
</dbReference>
<feature type="region of interest" description="Disordered" evidence="1">
    <location>
        <begin position="408"/>
        <end position="428"/>
    </location>
</feature>
<keyword evidence="2" id="KW-0812">Transmembrane</keyword>
<accession>A0ABS3WP98</accession>
<evidence type="ECO:0000256" key="1">
    <source>
        <dbReference type="SAM" id="MobiDB-lite"/>
    </source>
</evidence>
<comment type="caution">
    <text evidence="4">The sequence shown here is derived from an EMBL/GenBank/DDBJ whole genome shotgun (WGS) entry which is preliminary data.</text>
</comment>
<feature type="region of interest" description="Disordered" evidence="1">
    <location>
        <begin position="1"/>
        <end position="26"/>
    </location>
</feature>
<feature type="transmembrane region" description="Helical" evidence="2">
    <location>
        <begin position="37"/>
        <end position="55"/>
    </location>
</feature>
<sequence>MTTAPTTTTPRAPDSPSATAPTWTSPTARHLWRRARGLLLAATVLALAGVTLAALRSSEHTGSLDPRSATPYGSKALSRLLTDRGVHTTVLNTSAAARRQTGPDTTLLVPFPNSLSERQLSDIRAATRRSGRTVLLAPGPAATAALTHGIRTTGRAPVRPTPPDCDFPAARRAGDTDLGGYGYTTNAGRAESCYLSDGRANLLRLPSSAGRDTVLLGAADPLRNKHLADHGNASLSLQLLGSRPHLLWYLPTDAAPADGQERGFFDLLPRGWSWAAIQLALAAVLAAVWRARRLGPLVTEPLPVTIPAAEATEGRSRLYRKANDRGHAADALRAATRAHLAPLLGVPLTKAHLIEVLIPALVGQASGRSPLGDGPPLDEPILRELLFGPPPQDDATLLELANRLDQLEQHFTSPSDLPRPPRDKDISS</sequence>
<name>A0ABS3WP98_9ACTN</name>
<gene>
    <name evidence="4" type="ORF">JW592_04230</name>
</gene>
<keyword evidence="5" id="KW-1185">Reference proteome</keyword>
<protein>
    <submittedName>
        <fullName evidence="4">DUF4350 domain-containing protein</fullName>
    </submittedName>
</protein>
<evidence type="ECO:0000259" key="3">
    <source>
        <dbReference type="Pfam" id="PF14258"/>
    </source>
</evidence>
<evidence type="ECO:0000313" key="4">
    <source>
        <dbReference type="EMBL" id="MBO8184687.1"/>
    </source>
</evidence>
<keyword evidence="2" id="KW-0472">Membrane</keyword>
<feature type="domain" description="DUF4350" evidence="3">
    <location>
        <begin position="67"/>
        <end position="240"/>
    </location>
</feature>
<dbReference type="RefSeq" id="WP_209263513.1">
    <property type="nucleotide sequence ID" value="NZ_JAFFZN010000003.1"/>
</dbReference>
<dbReference type="InterPro" id="IPR025646">
    <property type="entry name" value="DUF4350"/>
</dbReference>